<keyword evidence="4" id="KW-1185">Reference proteome</keyword>
<gene>
    <name evidence="3" type="ORF">PGQ11_010871</name>
</gene>
<dbReference type="Proteomes" id="UP001390339">
    <property type="component" value="Unassembled WGS sequence"/>
</dbReference>
<proteinExistence type="predicted"/>
<keyword evidence="2" id="KW-0732">Signal</keyword>
<feature type="region of interest" description="Disordered" evidence="1">
    <location>
        <begin position="196"/>
        <end position="222"/>
    </location>
</feature>
<name>A0ABR2IBJ6_9PEZI</name>
<protein>
    <submittedName>
        <fullName evidence="3">Uncharacterized protein</fullName>
    </submittedName>
</protein>
<feature type="compositionally biased region" description="Basic and acidic residues" evidence="1">
    <location>
        <begin position="205"/>
        <end position="222"/>
    </location>
</feature>
<evidence type="ECO:0000313" key="4">
    <source>
        <dbReference type="Proteomes" id="UP001390339"/>
    </source>
</evidence>
<feature type="compositionally biased region" description="Pro residues" evidence="1">
    <location>
        <begin position="31"/>
        <end position="40"/>
    </location>
</feature>
<feature type="signal peptide" evidence="2">
    <location>
        <begin position="1"/>
        <end position="22"/>
    </location>
</feature>
<evidence type="ECO:0000313" key="3">
    <source>
        <dbReference type="EMBL" id="KAK8860137.1"/>
    </source>
</evidence>
<dbReference type="EMBL" id="JAPCWZ010000006">
    <property type="protein sequence ID" value="KAK8860137.1"/>
    <property type="molecule type" value="Genomic_DNA"/>
</dbReference>
<evidence type="ECO:0000256" key="2">
    <source>
        <dbReference type="SAM" id="SignalP"/>
    </source>
</evidence>
<feature type="chain" id="PRO_5047207581" evidence="2">
    <location>
        <begin position="23"/>
        <end position="222"/>
    </location>
</feature>
<sequence length="222" mass="23744">MQFRRIIYAALLVAAWSPLSSAAKGGAAADSPPPSKPEPGTPHSLSQPPTQTSSATTVSSPTTTSKRNNNALVIASLWRVSREFGILNCLPPLLPLVTSLPQGIPSELLGADMIKQALAQSTLSLDQVCEYHVTGTAGAAFSSFLPQWYGWYDEHADDVRRLVEKCPKVGALTQTAEAYRACTQVVDIMATTTAEEASSTAAADTKVKVSEEKRHSDEKMEL</sequence>
<organism evidence="3 4">
    <name type="scientific">Apiospora arundinis</name>
    <dbReference type="NCBI Taxonomy" id="335852"/>
    <lineage>
        <taxon>Eukaryota</taxon>
        <taxon>Fungi</taxon>
        <taxon>Dikarya</taxon>
        <taxon>Ascomycota</taxon>
        <taxon>Pezizomycotina</taxon>
        <taxon>Sordariomycetes</taxon>
        <taxon>Xylariomycetidae</taxon>
        <taxon>Amphisphaeriales</taxon>
        <taxon>Apiosporaceae</taxon>
        <taxon>Apiospora</taxon>
    </lineage>
</organism>
<feature type="compositionally biased region" description="Low complexity" evidence="1">
    <location>
        <begin position="41"/>
        <end position="65"/>
    </location>
</feature>
<feature type="region of interest" description="Disordered" evidence="1">
    <location>
        <begin position="23"/>
        <end position="65"/>
    </location>
</feature>
<accession>A0ABR2IBJ6</accession>
<reference evidence="3 4" key="1">
    <citation type="journal article" date="2024" name="IMA Fungus">
        <title>Apiospora arundinis, a panoply of carbohydrate-active enzymes and secondary metabolites.</title>
        <authorList>
            <person name="Sorensen T."/>
            <person name="Petersen C."/>
            <person name="Muurmann A.T."/>
            <person name="Christiansen J.V."/>
            <person name="Brundto M.L."/>
            <person name="Overgaard C.K."/>
            <person name="Boysen A.T."/>
            <person name="Wollenberg R.D."/>
            <person name="Larsen T.O."/>
            <person name="Sorensen J.L."/>
            <person name="Nielsen K.L."/>
            <person name="Sondergaard T.E."/>
        </authorList>
    </citation>
    <scope>NUCLEOTIDE SEQUENCE [LARGE SCALE GENOMIC DNA]</scope>
    <source>
        <strain evidence="3 4">AAU 773</strain>
    </source>
</reference>
<evidence type="ECO:0000256" key="1">
    <source>
        <dbReference type="SAM" id="MobiDB-lite"/>
    </source>
</evidence>
<comment type="caution">
    <text evidence="3">The sequence shown here is derived from an EMBL/GenBank/DDBJ whole genome shotgun (WGS) entry which is preliminary data.</text>
</comment>